<dbReference type="EC" id="1.2.1.3" evidence="3"/>
<evidence type="ECO:0000313" key="6">
    <source>
        <dbReference type="EMBL" id="TPX18107.1"/>
    </source>
</evidence>
<dbReference type="FunFam" id="3.40.309.10:FF:000012">
    <property type="entry name" value="Betaine aldehyde dehydrogenase"/>
    <property type="match status" value="1"/>
</dbReference>
<evidence type="ECO:0000256" key="1">
    <source>
        <dbReference type="ARBA" id="ARBA00009986"/>
    </source>
</evidence>
<dbReference type="Pfam" id="PF00171">
    <property type="entry name" value="Aldedh"/>
    <property type="match status" value="1"/>
</dbReference>
<protein>
    <recommendedName>
        <fullName evidence="3">aldehyde dehydrogenase (NAD(+))</fullName>
        <ecNumber evidence="3">1.2.1.3</ecNumber>
    </recommendedName>
</protein>
<evidence type="ECO:0000256" key="3">
    <source>
        <dbReference type="ARBA" id="ARBA00024226"/>
    </source>
</evidence>
<dbReference type="GO" id="GO:0004029">
    <property type="term" value="F:aldehyde dehydrogenase (NAD+) activity"/>
    <property type="evidence" value="ECO:0007669"/>
    <property type="project" value="UniProtKB-EC"/>
</dbReference>
<comment type="similarity">
    <text evidence="1">Belongs to the aldehyde dehydrogenase family.</text>
</comment>
<dbReference type="GO" id="GO:0046394">
    <property type="term" value="P:carboxylic acid biosynthetic process"/>
    <property type="evidence" value="ECO:0007669"/>
    <property type="project" value="UniProtKB-ARBA"/>
</dbReference>
<feature type="domain" description="Aldehyde dehydrogenase" evidence="5">
    <location>
        <begin position="27"/>
        <end position="488"/>
    </location>
</feature>
<dbReference type="InterPro" id="IPR016163">
    <property type="entry name" value="Ald_DH_C"/>
</dbReference>
<comment type="caution">
    <text evidence="6">The sequence shown here is derived from an EMBL/GenBank/DDBJ whole genome shotgun (WGS) entry which is preliminary data.</text>
</comment>
<evidence type="ECO:0000256" key="4">
    <source>
        <dbReference type="ARBA" id="ARBA00049194"/>
    </source>
</evidence>
<name>A0A507BDT1_9PEZI</name>
<dbReference type="STRING" id="1093900.A0A507BDT1"/>
<gene>
    <name evidence="6" type="ORF">E0L32_011831</name>
</gene>
<dbReference type="RefSeq" id="XP_030999818.1">
    <property type="nucleotide sequence ID" value="XM_031134604.1"/>
</dbReference>
<dbReference type="InterPro" id="IPR015590">
    <property type="entry name" value="Aldehyde_DH_dom"/>
</dbReference>
<keyword evidence="7" id="KW-1185">Reference proteome</keyword>
<dbReference type="InParanoid" id="A0A507BDT1"/>
<dbReference type="Gene3D" id="3.40.605.10">
    <property type="entry name" value="Aldehyde Dehydrogenase, Chain A, domain 1"/>
    <property type="match status" value="1"/>
</dbReference>
<evidence type="ECO:0000256" key="2">
    <source>
        <dbReference type="ARBA" id="ARBA00023002"/>
    </source>
</evidence>
<dbReference type="Gene3D" id="3.40.309.10">
    <property type="entry name" value="Aldehyde Dehydrogenase, Chain A, domain 2"/>
    <property type="match status" value="1"/>
</dbReference>
<dbReference type="AlphaFoldDB" id="A0A507BDT1"/>
<dbReference type="FunFam" id="3.40.605.10:FF:000007">
    <property type="entry name" value="NAD/NADP-dependent betaine aldehyde dehydrogenase"/>
    <property type="match status" value="1"/>
</dbReference>
<reference evidence="6 7" key="1">
    <citation type="submission" date="2019-06" db="EMBL/GenBank/DDBJ databases">
        <title>Draft genome sequence of the filamentous fungus Phialemoniopsis curvata isolated from diesel fuel.</title>
        <authorList>
            <person name="Varaljay V.A."/>
            <person name="Lyon W.J."/>
            <person name="Crouch A.L."/>
            <person name="Drake C.E."/>
            <person name="Hollomon J.M."/>
            <person name="Nadeau L.J."/>
            <person name="Nunn H.S."/>
            <person name="Stevenson B.S."/>
            <person name="Bojanowski C.L."/>
            <person name="Crookes-Goodson W.J."/>
        </authorList>
    </citation>
    <scope>NUCLEOTIDE SEQUENCE [LARGE SCALE GENOMIC DNA]</scope>
    <source>
        <strain evidence="6 7">D216</strain>
    </source>
</reference>
<organism evidence="6 7">
    <name type="scientific">Thyridium curvatum</name>
    <dbReference type="NCBI Taxonomy" id="1093900"/>
    <lineage>
        <taxon>Eukaryota</taxon>
        <taxon>Fungi</taxon>
        <taxon>Dikarya</taxon>
        <taxon>Ascomycota</taxon>
        <taxon>Pezizomycotina</taxon>
        <taxon>Sordariomycetes</taxon>
        <taxon>Sordariomycetidae</taxon>
        <taxon>Thyridiales</taxon>
        <taxon>Thyridiaceae</taxon>
        <taxon>Thyridium</taxon>
    </lineage>
</organism>
<keyword evidence="2" id="KW-0560">Oxidoreductase</keyword>
<dbReference type="OrthoDB" id="310895at2759"/>
<dbReference type="EMBL" id="SKBQ01000120">
    <property type="protein sequence ID" value="TPX18107.1"/>
    <property type="molecule type" value="Genomic_DNA"/>
</dbReference>
<sequence length="497" mass="52775">MATITITGVEGRKFDVPTGLFINNEFVPAKSGATVSLENPASGAKLGDIASAEAADVDEAVKAAETAYKTVWSQTLPEQRRNLLNKLADLMERDAAELASIEAVDAGILYRDSFGMAVPQAVETCRYYAGWADKLDGDSLSLAMGMAYTRREPFGVCAAIVPWNAPLMITSWKLAPALAAGNCLIIKTPEIAPLYGQKLAMLVKEAGFPPGVVSILCGLGSVAGQRLAEHPDIHKLSFTGSAAVGRAILAASARTNLKKVTLELGGKGPSIVFDDADWNNALFWTTAGITMNNGQICAAGSRIYVQESIYQKFIEQFSAMSRDAVAGDPLLSTTTKGPLVSQRQKDTVMNLIKAGREQGTKILHGGDDSELDPKGHFVPNTAFVDVGADSTIMRQEVFGPVASIASFKTEEEVVALANDSHYGLAAAVFSNDINKAIRVSNALEVGQVTVNMWGVVTANTAFGGYKESGMGRDLGKEALDGWTQVKSVKVHLLKANI</sequence>
<evidence type="ECO:0000259" key="5">
    <source>
        <dbReference type="Pfam" id="PF00171"/>
    </source>
</evidence>
<dbReference type="InterPro" id="IPR016162">
    <property type="entry name" value="Ald_DH_N"/>
</dbReference>
<dbReference type="InterPro" id="IPR016161">
    <property type="entry name" value="Ald_DH/histidinol_DH"/>
</dbReference>
<dbReference type="FunFam" id="3.40.605.10:FF:000026">
    <property type="entry name" value="Aldehyde dehydrogenase, putative"/>
    <property type="match status" value="1"/>
</dbReference>
<dbReference type="Proteomes" id="UP000319257">
    <property type="component" value="Unassembled WGS sequence"/>
</dbReference>
<dbReference type="GeneID" id="41979278"/>
<dbReference type="SUPFAM" id="SSF53720">
    <property type="entry name" value="ALDH-like"/>
    <property type="match status" value="1"/>
</dbReference>
<comment type="catalytic activity">
    <reaction evidence="4">
        <text>an aldehyde + NAD(+) + H2O = a carboxylate + NADH + 2 H(+)</text>
        <dbReference type="Rhea" id="RHEA:16185"/>
        <dbReference type="ChEBI" id="CHEBI:15377"/>
        <dbReference type="ChEBI" id="CHEBI:15378"/>
        <dbReference type="ChEBI" id="CHEBI:17478"/>
        <dbReference type="ChEBI" id="CHEBI:29067"/>
        <dbReference type="ChEBI" id="CHEBI:57540"/>
        <dbReference type="ChEBI" id="CHEBI:57945"/>
        <dbReference type="EC" id="1.2.1.3"/>
    </reaction>
</comment>
<dbReference type="PANTHER" id="PTHR11699">
    <property type="entry name" value="ALDEHYDE DEHYDROGENASE-RELATED"/>
    <property type="match status" value="1"/>
</dbReference>
<accession>A0A507BDT1</accession>
<proteinExistence type="inferred from homology"/>
<evidence type="ECO:0000313" key="7">
    <source>
        <dbReference type="Proteomes" id="UP000319257"/>
    </source>
</evidence>